<evidence type="ECO:0000256" key="4">
    <source>
        <dbReference type="ARBA" id="ARBA00023012"/>
    </source>
</evidence>
<evidence type="ECO:0000313" key="10">
    <source>
        <dbReference type="Proteomes" id="UP000310334"/>
    </source>
</evidence>
<evidence type="ECO:0000256" key="3">
    <source>
        <dbReference type="ARBA" id="ARBA00022553"/>
    </source>
</evidence>
<dbReference type="GO" id="GO:0000160">
    <property type="term" value="P:phosphorelay signal transduction system"/>
    <property type="evidence" value="ECO:0007669"/>
    <property type="project" value="UniProtKB-KW"/>
</dbReference>
<reference evidence="9 10" key="1">
    <citation type="submission" date="2019-04" db="EMBL/GenBank/DDBJ databases">
        <title>Bacillus sediminilitoris sp. nov., isolated from a tidal flat sediment on the East China Sea.</title>
        <authorList>
            <person name="Wei Y."/>
            <person name="Mao H."/>
            <person name="Fang J."/>
        </authorList>
    </citation>
    <scope>NUCLEOTIDE SEQUENCE [LARGE SCALE GENOMIC DNA]</scope>
    <source>
        <strain evidence="9 10">DSL-17</strain>
    </source>
</reference>
<keyword evidence="10" id="KW-1185">Reference proteome</keyword>
<keyword evidence="4" id="KW-0902">Two-component regulatory system</keyword>
<dbReference type="Pfam" id="PF12833">
    <property type="entry name" value="HTH_18"/>
    <property type="match status" value="1"/>
</dbReference>
<dbReference type="AlphaFoldDB" id="A0A4S4BVR8"/>
<name>A0A4S4BVR8_9BACI</name>
<dbReference type="SUPFAM" id="SSF46689">
    <property type="entry name" value="Homeodomain-like"/>
    <property type="match status" value="2"/>
</dbReference>
<dbReference type="Gene3D" id="3.40.50.2300">
    <property type="match status" value="1"/>
</dbReference>
<dbReference type="EMBL" id="SSNT01000011">
    <property type="protein sequence ID" value="THF78521.1"/>
    <property type="molecule type" value="Genomic_DNA"/>
</dbReference>
<dbReference type="InterPro" id="IPR018062">
    <property type="entry name" value="HTH_AraC-typ_CS"/>
</dbReference>
<keyword evidence="2" id="KW-0963">Cytoplasm</keyword>
<dbReference type="SMART" id="SM00342">
    <property type="entry name" value="HTH_ARAC"/>
    <property type="match status" value="1"/>
</dbReference>
<keyword evidence="6" id="KW-0238">DNA-binding</keyword>
<dbReference type="PRINTS" id="PR00032">
    <property type="entry name" value="HTHARAC"/>
</dbReference>
<dbReference type="Gene3D" id="1.10.10.60">
    <property type="entry name" value="Homeodomain-like"/>
    <property type="match status" value="2"/>
</dbReference>
<dbReference type="InterPro" id="IPR009057">
    <property type="entry name" value="Homeodomain-like_sf"/>
</dbReference>
<dbReference type="Pfam" id="PF00072">
    <property type="entry name" value="Response_reg"/>
    <property type="match status" value="1"/>
</dbReference>
<dbReference type="PANTHER" id="PTHR42713:SF3">
    <property type="entry name" value="TRANSCRIPTIONAL REGULATORY PROTEIN HPTR"/>
    <property type="match status" value="1"/>
</dbReference>
<dbReference type="InterPro" id="IPR018060">
    <property type="entry name" value="HTH_AraC"/>
</dbReference>
<dbReference type="InterPro" id="IPR011006">
    <property type="entry name" value="CheY-like_superfamily"/>
</dbReference>
<proteinExistence type="predicted"/>
<evidence type="ECO:0000256" key="7">
    <source>
        <dbReference type="ARBA" id="ARBA00023163"/>
    </source>
</evidence>
<evidence type="ECO:0000313" key="9">
    <source>
        <dbReference type="EMBL" id="THF78521.1"/>
    </source>
</evidence>
<dbReference type="PROSITE" id="PS00041">
    <property type="entry name" value="HTH_ARAC_FAMILY_1"/>
    <property type="match status" value="1"/>
</dbReference>
<evidence type="ECO:0000256" key="1">
    <source>
        <dbReference type="ARBA" id="ARBA00004496"/>
    </source>
</evidence>
<dbReference type="PROSITE" id="PS50110">
    <property type="entry name" value="RESPONSE_REGULATORY"/>
    <property type="match status" value="1"/>
</dbReference>
<protein>
    <submittedName>
        <fullName evidence="9">Response regulator</fullName>
    </submittedName>
</protein>
<dbReference type="SUPFAM" id="SSF52172">
    <property type="entry name" value="CheY-like"/>
    <property type="match status" value="1"/>
</dbReference>
<comment type="subcellular location">
    <subcellularLocation>
        <location evidence="1">Cytoplasm</location>
    </subcellularLocation>
</comment>
<evidence type="ECO:0000256" key="2">
    <source>
        <dbReference type="ARBA" id="ARBA00022490"/>
    </source>
</evidence>
<evidence type="ECO:0000256" key="5">
    <source>
        <dbReference type="ARBA" id="ARBA00023015"/>
    </source>
</evidence>
<keyword evidence="7" id="KW-0804">Transcription</keyword>
<dbReference type="RefSeq" id="WP_136355350.1">
    <property type="nucleotide sequence ID" value="NZ_CP046266.1"/>
</dbReference>
<dbReference type="InterPro" id="IPR051552">
    <property type="entry name" value="HptR"/>
</dbReference>
<accession>A0A4S4BVR8</accession>
<dbReference type="GO" id="GO:0003700">
    <property type="term" value="F:DNA-binding transcription factor activity"/>
    <property type="evidence" value="ECO:0007669"/>
    <property type="project" value="InterPro"/>
</dbReference>
<evidence type="ECO:0000256" key="6">
    <source>
        <dbReference type="ARBA" id="ARBA00023125"/>
    </source>
</evidence>
<gene>
    <name evidence="9" type="ORF">E6W99_15205</name>
</gene>
<dbReference type="GO" id="GO:0005737">
    <property type="term" value="C:cytoplasm"/>
    <property type="evidence" value="ECO:0007669"/>
    <property type="project" value="UniProtKB-SubCell"/>
</dbReference>
<dbReference type="OrthoDB" id="342399at2"/>
<dbReference type="PANTHER" id="PTHR42713">
    <property type="entry name" value="HISTIDINE KINASE-RELATED"/>
    <property type="match status" value="1"/>
</dbReference>
<dbReference type="InterPro" id="IPR001789">
    <property type="entry name" value="Sig_transdc_resp-reg_receiver"/>
</dbReference>
<keyword evidence="3 8" id="KW-0597">Phosphoprotein</keyword>
<keyword evidence="5" id="KW-0805">Transcription regulation</keyword>
<comment type="caution">
    <text evidence="9">The sequence shown here is derived from an EMBL/GenBank/DDBJ whole genome shotgun (WGS) entry which is preliminary data.</text>
</comment>
<dbReference type="Proteomes" id="UP000310334">
    <property type="component" value="Unassembled WGS sequence"/>
</dbReference>
<dbReference type="PROSITE" id="PS01124">
    <property type="entry name" value="HTH_ARAC_FAMILY_2"/>
    <property type="match status" value="1"/>
</dbReference>
<dbReference type="InterPro" id="IPR020449">
    <property type="entry name" value="Tscrpt_reg_AraC-type_HTH"/>
</dbReference>
<evidence type="ECO:0000256" key="8">
    <source>
        <dbReference type="PROSITE-ProRule" id="PRU00169"/>
    </source>
</evidence>
<dbReference type="GO" id="GO:0043565">
    <property type="term" value="F:sequence-specific DNA binding"/>
    <property type="evidence" value="ECO:0007669"/>
    <property type="project" value="InterPro"/>
</dbReference>
<sequence>MGKIKTVIVDDEPRIRKGIERLVRSNGEDWEVIGAFSDGQEAYDAIVNTFKSIDLLITDVQMPIMNGLTLIKKLNSESNDFFSIIISGFDDFKYAQEAIREGATDYILKPIDREKFQLQLNEVKEKIIQKQKEKDRLRDIQEKASQLFYTKQIQFLSELTWNDETDISLMEWDFQFPKGRYLFAHIDIDQVFAKSKGISASERRAWHFAVENIIKESIANDLSNQGIDSWVWKNDNLSFWLLLYDQELIRVNPSFSSLVEEYLAKLKMIIRKYLKFTASIAIGNEFEDLSLLPTMREQLLSLIQFRMIKGNHVIFRLSTLNELSIEKSSTMSSSVYKYTEQIMNALDEKSEAEISKALSHFFREIESLKSPLLIQESIQYLCIRSINHLVENDRFSVDIKMFIETFQMTKKAANFIQLKDEIKNWMIRLVNKMKEIDSGQTDPIHQVKTWIHHHLSENITIKKMADNVYLNPTYLCEIFKVQTGETILNYVTNARLKKAKELLEKTDMKIYDIATNVGYQDTKYFSRLFKQWTNQSPSQYRERNYKQQVLQEK</sequence>
<dbReference type="CDD" id="cd17536">
    <property type="entry name" value="REC_YesN-like"/>
    <property type="match status" value="1"/>
</dbReference>
<feature type="modified residue" description="4-aspartylphosphate" evidence="8">
    <location>
        <position position="59"/>
    </location>
</feature>
<dbReference type="SMART" id="SM00448">
    <property type="entry name" value="REC"/>
    <property type="match status" value="1"/>
</dbReference>
<organism evidence="9 10">
    <name type="scientific">Metabacillus sediminilitoris</name>
    <dbReference type="NCBI Taxonomy" id="2567941"/>
    <lineage>
        <taxon>Bacteria</taxon>
        <taxon>Bacillati</taxon>
        <taxon>Bacillota</taxon>
        <taxon>Bacilli</taxon>
        <taxon>Bacillales</taxon>
        <taxon>Bacillaceae</taxon>
        <taxon>Metabacillus</taxon>
    </lineage>
</organism>